<sequence>MKPYYEIDFSAVMCSFQIKINDVELISLSIDGQTRSDFPVNHLILESGKQTIEVKGLPMEGQTEMHDDSYMRYRVNVYDVSSGDYVFLKQFDEYFTQKPDKTIPFIGHTSTFNADVPYKLDAWQNGINLKDAKFDVKERLIRKYNEIIRQINSGNYDSFISQYQKREGNNALAMYLSKNQAESRMGGVISDMKSGYRAQPLLDDIYIEYSAYGKLAALKSTDMMSALRLENPETDEELVLPLTFYIPEGKDEFEII</sequence>
<organism evidence="1 2">
    <name type="scientific">Chryseobacterium kwangjuense</name>
    <dbReference type="NCBI Taxonomy" id="267125"/>
    <lineage>
        <taxon>Bacteria</taxon>
        <taxon>Pseudomonadati</taxon>
        <taxon>Bacteroidota</taxon>
        <taxon>Flavobacteriia</taxon>
        <taxon>Flavobacteriales</taxon>
        <taxon>Weeksellaceae</taxon>
        <taxon>Chryseobacterium group</taxon>
        <taxon>Chryseobacterium</taxon>
    </lineage>
</organism>
<evidence type="ECO:0000313" key="2">
    <source>
        <dbReference type="Proteomes" id="UP000070513"/>
    </source>
</evidence>
<name>A0A135WKA9_9FLAO</name>
<reference evidence="1 2" key="2">
    <citation type="journal article" date="2016" name="Genome Announc.">
        <title>Draft Genome Sequence of a Biocontrol Rhizobacterium, Chryseobacterium kwangjuense Strain KJ1R5, Isolated from Pepper (Capsicum annuum).</title>
        <authorList>
            <person name="Jeong J.J."/>
            <person name="Park H."/>
            <person name="Park B.H."/>
            <person name="Mannaa M."/>
            <person name="Sang M.K."/>
            <person name="Choi I.G."/>
            <person name="Kim K.D."/>
        </authorList>
    </citation>
    <scope>NUCLEOTIDE SEQUENCE [LARGE SCALE GENOMIC DNA]</scope>
    <source>
        <strain evidence="1 2">KJ1R5</strain>
    </source>
</reference>
<dbReference type="AlphaFoldDB" id="A0A135WKA9"/>
<proteinExistence type="predicted"/>
<dbReference type="RefSeq" id="WP_062649049.1">
    <property type="nucleotide sequence ID" value="NZ_LPUR01000001.1"/>
</dbReference>
<dbReference type="EMBL" id="LPUR01000001">
    <property type="protein sequence ID" value="KXH85325.1"/>
    <property type="molecule type" value="Genomic_DNA"/>
</dbReference>
<dbReference type="Proteomes" id="UP000070513">
    <property type="component" value="Unassembled WGS sequence"/>
</dbReference>
<reference evidence="2" key="1">
    <citation type="submission" date="2015-12" db="EMBL/GenBank/DDBJ databases">
        <title>Genome sequence of a biocontrol rhizobacterium Chryseobacterium kwangjuense strain KJ1R5 isolated from pepper (Capsicum annuum L.).</title>
        <authorList>
            <person name="Jeong J.-J."/>
            <person name="Park H."/>
            <person name="Mannaa M."/>
            <person name="Sang M.K."/>
            <person name="Choi I.-G."/>
            <person name="Kim K.D."/>
        </authorList>
    </citation>
    <scope>NUCLEOTIDE SEQUENCE [LARGE SCALE GENOMIC DNA]</scope>
    <source>
        <strain evidence="2">KJ1R5</strain>
    </source>
</reference>
<dbReference type="OrthoDB" id="1149023at2"/>
<evidence type="ECO:0000313" key="1">
    <source>
        <dbReference type="EMBL" id="KXH85325.1"/>
    </source>
</evidence>
<gene>
    <name evidence="1" type="ORF">AU378_06130</name>
</gene>
<accession>A0A135WKA9</accession>
<comment type="caution">
    <text evidence="1">The sequence shown here is derived from an EMBL/GenBank/DDBJ whole genome shotgun (WGS) entry which is preliminary data.</text>
</comment>
<protein>
    <submittedName>
        <fullName evidence="1">Uncharacterized protein</fullName>
    </submittedName>
</protein>